<name>A0ABY7GUB9_9BACT</name>
<accession>A0ABY7GUB9</accession>
<reference evidence="1" key="1">
    <citation type="submission" date="2022-11" db="EMBL/GenBank/DDBJ databases">
        <title>Minimal conservation of predation-associated metabolite biosynthetic gene clusters underscores biosynthetic potential of Myxococcota including descriptions for ten novel species: Archangium lansinium sp. nov., Myxococcus landrumus sp. nov., Nannocystis bai.</title>
        <authorList>
            <person name="Ahearne A."/>
            <person name="Stevens C."/>
            <person name="Dowd S."/>
        </authorList>
    </citation>
    <scope>NUCLEOTIDE SEQUENCE</scope>
    <source>
        <strain evidence="1">Fl3</strain>
    </source>
</reference>
<evidence type="ECO:0000313" key="2">
    <source>
        <dbReference type="Proteomes" id="UP001164459"/>
    </source>
</evidence>
<dbReference type="RefSeq" id="WP_269032868.1">
    <property type="nucleotide sequence ID" value="NZ_CP114040.1"/>
</dbReference>
<protein>
    <recommendedName>
        <fullName evidence="3">CHAT domain-containing protein</fullName>
    </recommendedName>
</protein>
<sequence length="411" mass="45589">MRLSSGIPVDRLLRDAPTRDKVTLMIERRDDELSIHLAVPLRGDVEEEAALITGTGQNTVRVRYKVRCDLDRERARLTDLVREAYQHGPLGAVLRQAPVATLTPDDLRTLLLDVAIHGDGLHRRLFGFPDELELRTGRPREFTDEIRSVLRRALLEPRIVHVAGDAPLFPWNFLYQHTAPLDSFAPTTFDVAGFWGFRHEIQHEVEQVATALALPPDPRIVAAVCPTVADTEPDHPLRRQGTEFVDNVVDLRRELREFGADCLYFFGHASHATPPVPDTSTISLHGVPLSVTTLGQGGGPRFQREPVLVFLNGCGTGDLREWSEDTIIGYLAHRGDHRLCCVTTAAAVPIGFAGAFARDFWQRFLVAGRPLGAALLATRRALLAAHNNPLGLLYEVIGQVDTHLRSPEESP</sequence>
<dbReference type="Proteomes" id="UP001164459">
    <property type="component" value="Chromosome"/>
</dbReference>
<dbReference type="EMBL" id="CP114040">
    <property type="protein sequence ID" value="WAS90541.1"/>
    <property type="molecule type" value="Genomic_DNA"/>
</dbReference>
<evidence type="ECO:0000313" key="1">
    <source>
        <dbReference type="EMBL" id="WAS90541.1"/>
    </source>
</evidence>
<organism evidence="1 2">
    <name type="scientific">Nannocystis punicea</name>
    <dbReference type="NCBI Taxonomy" id="2995304"/>
    <lineage>
        <taxon>Bacteria</taxon>
        <taxon>Pseudomonadati</taxon>
        <taxon>Myxococcota</taxon>
        <taxon>Polyangia</taxon>
        <taxon>Nannocystales</taxon>
        <taxon>Nannocystaceae</taxon>
        <taxon>Nannocystis</taxon>
    </lineage>
</organism>
<gene>
    <name evidence="1" type="ORF">O0S08_30505</name>
</gene>
<evidence type="ECO:0008006" key="3">
    <source>
        <dbReference type="Google" id="ProtNLM"/>
    </source>
</evidence>
<proteinExistence type="predicted"/>
<keyword evidence="2" id="KW-1185">Reference proteome</keyword>